<keyword evidence="2" id="KW-1185">Reference proteome</keyword>
<dbReference type="Gene3D" id="3.60.10.10">
    <property type="entry name" value="Endonuclease/exonuclease/phosphatase"/>
    <property type="match status" value="1"/>
</dbReference>
<protein>
    <recommendedName>
        <fullName evidence="3">Endonuclease/exonuclease/phosphatase domain-containing protein</fullName>
    </recommendedName>
</protein>
<dbReference type="SUPFAM" id="SSF56219">
    <property type="entry name" value="DNase I-like"/>
    <property type="match status" value="1"/>
</dbReference>
<organism evidence="1 2">
    <name type="scientific">Periplaneta americana</name>
    <name type="common">American cockroach</name>
    <name type="synonym">Blatta americana</name>
    <dbReference type="NCBI Taxonomy" id="6978"/>
    <lineage>
        <taxon>Eukaryota</taxon>
        <taxon>Metazoa</taxon>
        <taxon>Ecdysozoa</taxon>
        <taxon>Arthropoda</taxon>
        <taxon>Hexapoda</taxon>
        <taxon>Insecta</taxon>
        <taxon>Pterygota</taxon>
        <taxon>Neoptera</taxon>
        <taxon>Polyneoptera</taxon>
        <taxon>Dictyoptera</taxon>
        <taxon>Blattodea</taxon>
        <taxon>Blattoidea</taxon>
        <taxon>Blattidae</taxon>
        <taxon>Blattinae</taxon>
        <taxon>Periplaneta</taxon>
    </lineage>
</organism>
<proteinExistence type="predicted"/>
<evidence type="ECO:0000313" key="1">
    <source>
        <dbReference type="EMBL" id="KAJ4451870.1"/>
    </source>
</evidence>
<evidence type="ECO:0008006" key="3">
    <source>
        <dbReference type="Google" id="ProtNLM"/>
    </source>
</evidence>
<accession>A0ABQ8TYV8</accession>
<dbReference type="InterPro" id="IPR036691">
    <property type="entry name" value="Endo/exonu/phosph_ase_sf"/>
</dbReference>
<evidence type="ECO:0000313" key="2">
    <source>
        <dbReference type="Proteomes" id="UP001148838"/>
    </source>
</evidence>
<reference evidence="1 2" key="1">
    <citation type="journal article" date="2022" name="Allergy">
        <title>Genome assembly and annotation of Periplaneta americana reveal a comprehensive cockroach allergen profile.</title>
        <authorList>
            <person name="Wang L."/>
            <person name="Xiong Q."/>
            <person name="Saelim N."/>
            <person name="Wang L."/>
            <person name="Nong W."/>
            <person name="Wan A.T."/>
            <person name="Shi M."/>
            <person name="Liu X."/>
            <person name="Cao Q."/>
            <person name="Hui J.H.L."/>
            <person name="Sookrung N."/>
            <person name="Leung T.F."/>
            <person name="Tungtrongchitr A."/>
            <person name="Tsui S.K.W."/>
        </authorList>
    </citation>
    <scope>NUCLEOTIDE SEQUENCE [LARGE SCALE GENOMIC DNA]</scope>
    <source>
        <strain evidence="1">PWHHKU_190912</strain>
    </source>
</reference>
<sequence>MKVNNIQVLNVYLPSGTNHLQERESFLSKELPFFLRHRYDRLLIGGDWNCVLHAKDQTGQYNLSPVLANMTQDLQLVDTWELLHEVETFFKSLYSASPTSVTDTDTLLKHVNRHLNLQQQRDLQLPITEEEILMAIETAPKNTAPGPDGLTYQLFPALPVDKAPTQNRRILTYVKEEAAKLETKDDKLFQIPKELKS</sequence>
<name>A0ABQ8TYV8_PERAM</name>
<dbReference type="Proteomes" id="UP001148838">
    <property type="component" value="Unassembled WGS sequence"/>
</dbReference>
<comment type="caution">
    <text evidence="1">The sequence shown here is derived from an EMBL/GenBank/DDBJ whole genome shotgun (WGS) entry which is preliminary data.</text>
</comment>
<dbReference type="EMBL" id="JAJSOF020000001">
    <property type="protein sequence ID" value="KAJ4451870.1"/>
    <property type="molecule type" value="Genomic_DNA"/>
</dbReference>
<gene>
    <name evidence="1" type="ORF">ANN_03348</name>
</gene>